<dbReference type="eggNOG" id="arCOG00968">
    <property type="taxonomic scope" value="Archaea"/>
</dbReference>
<dbReference type="Proteomes" id="UP000006903">
    <property type="component" value="Chromosome"/>
</dbReference>
<dbReference type="HOGENOM" id="CLU_080487_1_0_2"/>
<evidence type="ECO:0000313" key="1">
    <source>
        <dbReference type="EMBL" id="ACL10356.1"/>
    </source>
</evidence>
<dbReference type="GeneID" id="7170363"/>
<dbReference type="CDD" id="cd18090">
    <property type="entry name" value="Arginine_MT_Sfm1"/>
    <property type="match status" value="1"/>
</dbReference>
<accession>B8D385</accession>
<dbReference type="GO" id="GO:0035241">
    <property type="term" value="F:protein-arginine omega-N monomethyltransferase activity"/>
    <property type="evidence" value="ECO:0007669"/>
    <property type="project" value="TreeGrafter"/>
</dbReference>
<dbReference type="PANTHER" id="PTHR35517:SF1">
    <property type="entry name" value="PROTEIN ARGININE N-METHYLTRANSFERASE SFM1"/>
    <property type="match status" value="1"/>
</dbReference>
<organism evidence="1 2">
    <name type="scientific">Desulfurococcus amylolyticus (strain DSM 18924 / JCM 16383 / VKM B-2413 / 1221n)</name>
    <name type="common">Desulfurococcus kamchatkensis</name>
    <dbReference type="NCBI Taxonomy" id="490899"/>
    <lineage>
        <taxon>Archaea</taxon>
        <taxon>Thermoproteota</taxon>
        <taxon>Thermoprotei</taxon>
        <taxon>Desulfurococcales</taxon>
        <taxon>Desulfurococcaceae</taxon>
        <taxon>Desulfurococcus</taxon>
    </lineage>
</organism>
<dbReference type="STRING" id="490899.DKAM_0027"/>
<dbReference type="RefSeq" id="WP_012607698.1">
    <property type="nucleotide sequence ID" value="NC_011766.1"/>
</dbReference>
<dbReference type="EMBL" id="CP001140">
    <property type="protein sequence ID" value="ACL10356.1"/>
    <property type="molecule type" value="Genomic_DNA"/>
</dbReference>
<dbReference type="InterPro" id="IPR007364">
    <property type="entry name" value="SFM1-like"/>
</dbReference>
<dbReference type="PANTHER" id="PTHR35517">
    <property type="entry name" value="PROTEIN ARGININE N-METHYLTRANSFERASE SFM1"/>
    <property type="match status" value="1"/>
</dbReference>
<sequence>MIPSGCSKPIVVIEHLEDGLSPWILLEYRHLSGFYGSNCVVFANIPGKYHRILGRYGIPVKESIIEIVNSGIIKPGEVIILDPASPRELTYEILSRTKYVVVGGILGDHPPKKRTRELISSRLKLIESYNIGDGQYSIDGAVYYIYYMHSNKGMNGYKYVDGVSIRDGDRIIHLPFRYPLVEEKPFISSDLIYYILNRRIPDHVWEEIKG</sequence>
<gene>
    <name evidence="1" type="ordered locus">DKAM_0027</name>
</gene>
<dbReference type="AlphaFoldDB" id="B8D385"/>
<reference evidence="1 2" key="1">
    <citation type="journal article" date="2009" name="J. Bacteriol.">
        <title>Complete genome sequence of the anaerobic, protein-degrading hyperthermophilic crenarchaeon Desulfurococcus kamchatkensis.</title>
        <authorList>
            <person name="Ravin N.V."/>
            <person name="Mardanov A.V."/>
            <person name="Beletsky A.V."/>
            <person name="Kublanov I.V."/>
            <person name="Kolganova T.V."/>
            <person name="Lebedinsky A.V."/>
            <person name="Chernyh N.A."/>
            <person name="Bonch-Osmolovskaya E.A."/>
            <person name="Skryabin K.G."/>
        </authorList>
    </citation>
    <scope>NUCLEOTIDE SEQUENCE [LARGE SCALE GENOMIC DNA]</scope>
    <source>
        <strain evidence="2">DSM 18924 / JCM 16383 / VKM B-2413 / 1221n</strain>
    </source>
</reference>
<name>B8D385_DESA1</name>
<dbReference type="Pfam" id="PF04252">
    <property type="entry name" value="SFM1-like"/>
    <property type="match status" value="1"/>
</dbReference>
<dbReference type="KEGG" id="dka:DKAM_0027"/>
<proteinExistence type="predicted"/>
<protein>
    <submittedName>
        <fullName evidence="1">Uncharacterized protein</fullName>
    </submittedName>
</protein>
<evidence type="ECO:0000313" key="2">
    <source>
        <dbReference type="Proteomes" id="UP000006903"/>
    </source>
</evidence>